<dbReference type="EMBL" id="JBBPEH010000006">
    <property type="protein sequence ID" value="KAK7536788.1"/>
    <property type="molecule type" value="Genomic_DNA"/>
</dbReference>
<feature type="domain" description="Palmitoyltransferase DHHC" evidence="13">
    <location>
        <begin position="203"/>
        <end position="320"/>
    </location>
</feature>
<keyword evidence="3 11" id="KW-0812">Transmembrane</keyword>
<evidence type="ECO:0000256" key="8">
    <source>
        <dbReference type="ARBA" id="ARBA00023315"/>
    </source>
</evidence>
<evidence type="ECO:0000256" key="12">
    <source>
        <dbReference type="SAM" id="MobiDB-lite"/>
    </source>
</evidence>
<comment type="caution">
    <text evidence="14">The sequence shown here is derived from an EMBL/GenBank/DDBJ whole genome shotgun (WGS) entry which is preliminary data.</text>
</comment>
<feature type="transmembrane region" description="Helical" evidence="11">
    <location>
        <begin position="50"/>
        <end position="76"/>
    </location>
</feature>
<proteinExistence type="inferred from homology"/>
<dbReference type="PROSITE" id="PS50216">
    <property type="entry name" value="DHHC"/>
    <property type="match status" value="1"/>
</dbReference>
<comment type="subcellular location">
    <subcellularLocation>
        <location evidence="1">Membrane</location>
        <topology evidence="1">Multi-pass membrane protein</topology>
    </subcellularLocation>
</comment>
<evidence type="ECO:0000256" key="4">
    <source>
        <dbReference type="ARBA" id="ARBA00022989"/>
    </source>
</evidence>
<comment type="domain">
    <text evidence="11">The DHHC domain is required for palmitoyltransferase activity.</text>
</comment>
<feature type="transmembrane region" description="Helical" evidence="11">
    <location>
        <begin position="252"/>
        <end position="271"/>
    </location>
</feature>
<feature type="transmembrane region" description="Helical" evidence="11">
    <location>
        <begin position="283"/>
        <end position="303"/>
    </location>
</feature>
<keyword evidence="15" id="KW-1185">Reference proteome</keyword>
<keyword evidence="6" id="KW-0564">Palmitate</keyword>
<evidence type="ECO:0000259" key="13">
    <source>
        <dbReference type="Pfam" id="PF01529"/>
    </source>
</evidence>
<gene>
    <name evidence="14" type="ORF">J3D65DRAFT_354139</name>
</gene>
<dbReference type="PANTHER" id="PTHR22883">
    <property type="entry name" value="ZINC FINGER DHHC DOMAIN CONTAINING PROTEIN"/>
    <property type="match status" value="1"/>
</dbReference>
<dbReference type="GeneID" id="92028480"/>
<keyword evidence="2 11" id="KW-0808">Transferase</keyword>
<dbReference type="RefSeq" id="XP_066654939.1">
    <property type="nucleotide sequence ID" value="XM_066795574.1"/>
</dbReference>
<accession>A0ABR1LNM2</accession>
<evidence type="ECO:0000313" key="15">
    <source>
        <dbReference type="Proteomes" id="UP001360953"/>
    </source>
</evidence>
<evidence type="ECO:0000256" key="11">
    <source>
        <dbReference type="RuleBase" id="RU079119"/>
    </source>
</evidence>
<dbReference type="InterPro" id="IPR001594">
    <property type="entry name" value="Palmitoyltrfase_DHHC"/>
</dbReference>
<reference evidence="14 15" key="1">
    <citation type="submission" date="2024-04" db="EMBL/GenBank/DDBJ databases">
        <title>Phyllosticta paracitricarpa is synonymous to the EU quarantine fungus P. citricarpa based on phylogenomic analyses.</title>
        <authorList>
            <consortium name="Lawrence Berkeley National Laboratory"/>
            <person name="Van ingen-buijs V.A."/>
            <person name="Van westerhoven A.C."/>
            <person name="Haridas S."/>
            <person name="Skiadas P."/>
            <person name="Martin F."/>
            <person name="Groenewald J.Z."/>
            <person name="Crous P.W."/>
            <person name="Seidl M.F."/>
        </authorList>
    </citation>
    <scope>NUCLEOTIDE SEQUENCE [LARGE SCALE GENOMIC DNA]</scope>
    <source>
        <strain evidence="14 15">CPC 17464</strain>
    </source>
</reference>
<feature type="transmembrane region" description="Helical" evidence="11">
    <location>
        <begin position="88"/>
        <end position="109"/>
    </location>
</feature>
<protein>
    <recommendedName>
        <fullName evidence="11">Palmitoyltransferase</fullName>
        <ecNumber evidence="11">2.3.1.225</ecNumber>
    </recommendedName>
</protein>
<keyword evidence="8 11" id="KW-0012">Acyltransferase</keyword>
<evidence type="ECO:0000256" key="10">
    <source>
        <dbReference type="ARBA" id="ARBA00048048"/>
    </source>
</evidence>
<sequence>MSRATSPRPASPPDSESTTAGPSPPDQPQEVDATTLLDINRGNRPSRASLVSAFVVPVLVIGQAAWATYVVCYQLAHQRLMKRDKQMGAGYAVIVLQALFIFMAGVTYMRLIQVIYTDPGLLPLGMSRAKPEDGGNDDMKAVMKRWSEKRSIIQHTTPEDARTREELFKELAAHNQRQAELRMEALKSFRPKDMFIVAPDGLPRWCKTCETFKPDRTHHCSDLGRCVRRMDHFCPWVGGIVSETTTKFFVQFLFYAMLLCIFMLATTITLFKRDNDRYGQRNPQLIALLVLSGVYTLFTVGMFQNSMWMLAKNFTTIEQRQFGMPLHLAVRISPDWYAGNVDHLSCYMVVSFASAPGEKWAIFQTDPRAKLWDLGGAYANVCQVLGKRVWEWVLPVTYSPCAKPADDVSEYPFGPAALAVTQNVQAPK</sequence>
<dbReference type="Pfam" id="PF01529">
    <property type="entry name" value="DHHC"/>
    <property type="match status" value="1"/>
</dbReference>
<dbReference type="Proteomes" id="UP001360953">
    <property type="component" value="Unassembled WGS sequence"/>
</dbReference>
<dbReference type="PANTHER" id="PTHR22883:SF23">
    <property type="entry name" value="PALMITOYLTRANSFERASE ZDHHC6"/>
    <property type="match status" value="1"/>
</dbReference>
<name>A0ABR1LNM2_9PEZI</name>
<evidence type="ECO:0000256" key="6">
    <source>
        <dbReference type="ARBA" id="ARBA00023139"/>
    </source>
</evidence>
<organism evidence="14 15">
    <name type="scientific">Phyllosticta citribraziliensis</name>
    <dbReference type="NCBI Taxonomy" id="989973"/>
    <lineage>
        <taxon>Eukaryota</taxon>
        <taxon>Fungi</taxon>
        <taxon>Dikarya</taxon>
        <taxon>Ascomycota</taxon>
        <taxon>Pezizomycotina</taxon>
        <taxon>Dothideomycetes</taxon>
        <taxon>Dothideomycetes incertae sedis</taxon>
        <taxon>Botryosphaeriales</taxon>
        <taxon>Phyllostictaceae</taxon>
        <taxon>Phyllosticta</taxon>
    </lineage>
</organism>
<dbReference type="InterPro" id="IPR039859">
    <property type="entry name" value="PFA4/ZDH16/20/ERF2-like"/>
</dbReference>
<keyword evidence="4 11" id="KW-1133">Transmembrane helix</keyword>
<evidence type="ECO:0000256" key="1">
    <source>
        <dbReference type="ARBA" id="ARBA00004141"/>
    </source>
</evidence>
<keyword evidence="7" id="KW-0449">Lipoprotein</keyword>
<comment type="similarity">
    <text evidence="9">Belongs to the DHHC palmitoyltransferase family. PFA5 subfamily.</text>
</comment>
<dbReference type="EC" id="2.3.1.225" evidence="11"/>
<feature type="region of interest" description="Disordered" evidence="12">
    <location>
        <begin position="1"/>
        <end position="30"/>
    </location>
</feature>
<evidence type="ECO:0000256" key="3">
    <source>
        <dbReference type="ARBA" id="ARBA00022692"/>
    </source>
</evidence>
<evidence type="ECO:0000313" key="14">
    <source>
        <dbReference type="EMBL" id="KAK7536788.1"/>
    </source>
</evidence>
<evidence type="ECO:0000256" key="5">
    <source>
        <dbReference type="ARBA" id="ARBA00023136"/>
    </source>
</evidence>
<evidence type="ECO:0000256" key="9">
    <source>
        <dbReference type="ARBA" id="ARBA00038298"/>
    </source>
</evidence>
<keyword evidence="5 11" id="KW-0472">Membrane</keyword>
<evidence type="ECO:0000256" key="2">
    <source>
        <dbReference type="ARBA" id="ARBA00022679"/>
    </source>
</evidence>
<comment type="catalytic activity">
    <reaction evidence="10 11">
        <text>L-cysteinyl-[protein] + hexadecanoyl-CoA = S-hexadecanoyl-L-cysteinyl-[protein] + CoA</text>
        <dbReference type="Rhea" id="RHEA:36683"/>
        <dbReference type="Rhea" id="RHEA-COMP:10131"/>
        <dbReference type="Rhea" id="RHEA-COMP:11032"/>
        <dbReference type="ChEBI" id="CHEBI:29950"/>
        <dbReference type="ChEBI" id="CHEBI:57287"/>
        <dbReference type="ChEBI" id="CHEBI:57379"/>
        <dbReference type="ChEBI" id="CHEBI:74151"/>
        <dbReference type="EC" id="2.3.1.225"/>
    </reaction>
</comment>
<evidence type="ECO:0000256" key="7">
    <source>
        <dbReference type="ARBA" id="ARBA00023288"/>
    </source>
</evidence>